<dbReference type="RefSeq" id="WP_196941310.1">
    <property type="nucleotide sequence ID" value="NZ_MU158693.1"/>
</dbReference>
<keyword evidence="2" id="KW-1185">Reference proteome</keyword>
<protein>
    <submittedName>
        <fullName evidence="1">2'-5' RNA ligase</fullName>
    </submittedName>
</protein>
<dbReference type="Gene3D" id="3.90.1140.10">
    <property type="entry name" value="Cyclic phosphodiesterase"/>
    <property type="match status" value="1"/>
</dbReference>
<evidence type="ECO:0000313" key="2">
    <source>
        <dbReference type="Proteomes" id="UP000618319"/>
    </source>
</evidence>
<keyword evidence="1" id="KW-0436">Ligase</keyword>
<organism evidence="1 2">
    <name type="scientific">Sphingobacterium pedocola</name>
    <dbReference type="NCBI Taxonomy" id="2082722"/>
    <lineage>
        <taxon>Bacteria</taxon>
        <taxon>Pseudomonadati</taxon>
        <taxon>Bacteroidota</taxon>
        <taxon>Sphingobacteriia</taxon>
        <taxon>Sphingobacteriales</taxon>
        <taxon>Sphingobacteriaceae</taxon>
        <taxon>Sphingobacterium</taxon>
    </lineage>
</organism>
<sequence length="186" mass="21768">MKYSLVIHPSADFIDYVRDLKKQLEQKIGWYASVNSLAHISICEFDSDEVNVEKIKTKLVDLVEFKKAQYVYLSEFNSYQQHTFFIQPSIYSKAYLKDVFRSVIIHLKPHILGLYENGDDPHVTIARKLDGSKMTVAKNLFTHIDKNFFCDSLSLRKFNPEKGQYEIIQKFPFGNRTREEGQLSLF</sequence>
<evidence type="ECO:0000313" key="1">
    <source>
        <dbReference type="EMBL" id="MBE8723161.1"/>
    </source>
</evidence>
<proteinExistence type="predicted"/>
<reference evidence="1 2" key="1">
    <citation type="submission" date="2018-02" db="EMBL/GenBank/DDBJ databases">
        <title>Sphingobacterium KA21.</title>
        <authorList>
            <person name="Vasarhelyi B.M."/>
            <person name="Deshmukh S."/>
            <person name="Balint B."/>
            <person name="Kukolya J."/>
        </authorList>
    </citation>
    <scope>NUCLEOTIDE SEQUENCE [LARGE SCALE GENOMIC DNA]</scope>
    <source>
        <strain evidence="1 2">Ka21</strain>
    </source>
</reference>
<comment type="caution">
    <text evidence="1">The sequence shown here is derived from an EMBL/GenBank/DDBJ whole genome shotgun (WGS) entry which is preliminary data.</text>
</comment>
<dbReference type="EMBL" id="PSKQ01000027">
    <property type="protein sequence ID" value="MBE8723161.1"/>
    <property type="molecule type" value="Genomic_DNA"/>
</dbReference>
<dbReference type="InterPro" id="IPR009097">
    <property type="entry name" value="Cyclic_Pdiesterase"/>
</dbReference>
<dbReference type="SUPFAM" id="SSF55144">
    <property type="entry name" value="LigT-like"/>
    <property type="match status" value="1"/>
</dbReference>
<gene>
    <name evidence="1" type="ORF">C4F40_20780</name>
</gene>
<dbReference type="Proteomes" id="UP000618319">
    <property type="component" value="Unassembled WGS sequence"/>
</dbReference>
<name>A0ABR9TCU7_9SPHI</name>
<dbReference type="GO" id="GO:0016874">
    <property type="term" value="F:ligase activity"/>
    <property type="evidence" value="ECO:0007669"/>
    <property type="project" value="UniProtKB-KW"/>
</dbReference>
<accession>A0ABR9TCU7</accession>